<dbReference type="CDD" id="cd16917">
    <property type="entry name" value="HATPase_UhpB-NarQ-NarX-like"/>
    <property type="match status" value="1"/>
</dbReference>
<dbReference type="SMART" id="SM00387">
    <property type="entry name" value="HATPase_c"/>
    <property type="match status" value="1"/>
</dbReference>
<evidence type="ECO:0000256" key="2">
    <source>
        <dbReference type="ARBA" id="ARBA00012438"/>
    </source>
</evidence>
<organism evidence="11 12">
    <name type="scientific">Dactylosporangium aurantiacum</name>
    <dbReference type="NCBI Taxonomy" id="35754"/>
    <lineage>
        <taxon>Bacteria</taxon>
        <taxon>Bacillati</taxon>
        <taxon>Actinomycetota</taxon>
        <taxon>Actinomycetes</taxon>
        <taxon>Micromonosporales</taxon>
        <taxon>Micromonosporaceae</taxon>
        <taxon>Dactylosporangium</taxon>
    </lineage>
</organism>
<evidence type="ECO:0000256" key="4">
    <source>
        <dbReference type="ARBA" id="ARBA00022679"/>
    </source>
</evidence>
<dbReference type="PANTHER" id="PTHR24421">
    <property type="entry name" value="NITRATE/NITRITE SENSOR PROTEIN NARX-RELATED"/>
    <property type="match status" value="1"/>
</dbReference>
<dbReference type="AlphaFoldDB" id="A0A9Q9ICV6"/>
<gene>
    <name evidence="11" type="ORF">Daura_30440</name>
</gene>
<keyword evidence="6 11" id="KW-0418">Kinase</keyword>
<evidence type="ECO:0000256" key="1">
    <source>
        <dbReference type="ARBA" id="ARBA00000085"/>
    </source>
</evidence>
<name>A0A9Q9ICV6_9ACTN</name>
<keyword evidence="9" id="KW-0472">Membrane</keyword>
<dbReference type="GO" id="GO:0005524">
    <property type="term" value="F:ATP binding"/>
    <property type="evidence" value="ECO:0007669"/>
    <property type="project" value="UniProtKB-KW"/>
</dbReference>
<keyword evidence="3" id="KW-0597">Phosphoprotein</keyword>
<feature type="domain" description="Histidine kinase/HSP90-like ATPase" evidence="10">
    <location>
        <begin position="299"/>
        <end position="435"/>
    </location>
</feature>
<dbReference type="KEGG" id="daur:Daura_30440"/>
<evidence type="ECO:0000256" key="3">
    <source>
        <dbReference type="ARBA" id="ARBA00022553"/>
    </source>
</evidence>
<evidence type="ECO:0000256" key="6">
    <source>
        <dbReference type="ARBA" id="ARBA00022777"/>
    </source>
</evidence>
<evidence type="ECO:0000259" key="10">
    <source>
        <dbReference type="SMART" id="SM00387"/>
    </source>
</evidence>
<accession>A0A9Q9ICV6</accession>
<evidence type="ECO:0000256" key="7">
    <source>
        <dbReference type="ARBA" id="ARBA00022840"/>
    </source>
</evidence>
<dbReference type="GO" id="GO:0016020">
    <property type="term" value="C:membrane"/>
    <property type="evidence" value="ECO:0007669"/>
    <property type="project" value="InterPro"/>
</dbReference>
<dbReference type="Gene3D" id="1.20.5.1930">
    <property type="match status" value="1"/>
</dbReference>
<evidence type="ECO:0000256" key="9">
    <source>
        <dbReference type="SAM" id="Phobius"/>
    </source>
</evidence>
<dbReference type="SUPFAM" id="SSF55874">
    <property type="entry name" value="ATPase domain of HSP90 chaperone/DNA topoisomerase II/histidine kinase"/>
    <property type="match status" value="1"/>
</dbReference>
<keyword evidence="12" id="KW-1185">Reference proteome</keyword>
<feature type="transmembrane region" description="Helical" evidence="9">
    <location>
        <begin position="135"/>
        <end position="157"/>
    </location>
</feature>
<dbReference type="Gene3D" id="3.30.565.10">
    <property type="entry name" value="Histidine kinase-like ATPase, C-terminal domain"/>
    <property type="match status" value="1"/>
</dbReference>
<dbReference type="Proteomes" id="UP001058003">
    <property type="component" value="Chromosome"/>
</dbReference>
<feature type="transmembrane region" description="Helical" evidence="9">
    <location>
        <begin position="70"/>
        <end position="86"/>
    </location>
</feature>
<dbReference type="InterPro" id="IPR003594">
    <property type="entry name" value="HATPase_dom"/>
</dbReference>
<evidence type="ECO:0000256" key="8">
    <source>
        <dbReference type="ARBA" id="ARBA00023012"/>
    </source>
</evidence>
<dbReference type="InterPro" id="IPR011712">
    <property type="entry name" value="Sig_transdc_His_kin_sub3_dim/P"/>
</dbReference>
<keyword evidence="9" id="KW-1133">Transmembrane helix</keyword>
<keyword evidence="9" id="KW-0812">Transmembrane</keyword>
<keyword evidence="4" id="KW-0808">Transferase</keyword>
<dbReference type="InterPro" id="IPR050482">
    <property type="entry name" value="Sensor_HK_TwoCompSys"/>
</dbReference>
<protein>
    <recommendedName>
        <fullName evidence="2">histidine kinase</fullName>
        <ecNumber evidence="2">2.7.13.3</ecNumber>
    </recommendedName>
</protein>
<dbReference type="EMBL" id="CP073767">
    <property type="protein sequence ID" value="UWZ51079.1"/>
    <property type="molecule type" value="Genomic_DNA"/>
</dbReference>
<reference evidence="11" key="1">
    <citation type="submission" date="2021-04" db="EMBL/GenBank/DDBJ databases">
        <title>Dactylosporangium aurantiacum NRRL B-8018 full assembly.</title>
        <authorList>
            <person name="Hartkoorn R.C."/>
            <person name="Beaudoing E."/>
            <person name="Hot D."/>
        </authorList>
    </citation>
    <scope>NUCLEOTIDE SEQUENCE</scope>
    <source>
        <strain evidence="11">NRRL B-8018</strain>
    </source>
</reference>
<feature type="transmembrane region" description="Helical" evidence="9">
    <location>
        <begin position="49"/>
        <end position="65"/>
    </location>
</feature>
<keyword evidence="7" id="KW-0067">ATP-binding</keyword>
<dbReference type="GO" id="GO:0000155">
    <property type="term" value="F:phosphorelay sensor kinase activity"/>
    <property type="evidence" value="ECO:0007669"/>
    <property type="project" value="InterPro"/>
</dbReference>
<dbReference type="GO" id="GO:0046983">
    <property type="term" value="F:protein dimerization activity"/>
    <property type="evidence" value="ECO:0007669"/>
    <property type="project" value="InterPro"/>
</dbReference>
<keyword evidence="5" id="KW-0547">Nucleotide-binding</keyword>
<evidence type="ECO:0000313" key="11">
    <source>
        <dbReference type="EMBL" id="UWZ51079.1"/>
    </source>
</evidence>
<dbReference type="EC" id="2.7.13.3" evidence="2"/>
<keyword evidence="8" id="KW-0902">Two-component regulatory system</keyword>
<proteinExistence type="predicted"/>
<evidence type="ECO:0000313" key="12">
    <source>
        <dbReference type="Proteomes" id="UP001058003"/>
    </source>
</evidence>
<dbReference type="Pfam" id="PF07730">
    <property type="entry name" value="HisKA_3"/>
    <property type="match status" value="1"/>
</dbReference>
<dbReference type="PANTHER" id="PTHR24421:SF10">
    <property type="entry name" value="NITRATE_NITRITE SENSOR PROTEIN NARQ"/>
    <property type="match status" value="1"/>
</dbReference>
<sequence>MAAAAARHGLYAAGVRCRPTRTDALLGAATCCLVAAAVITGGGPPGQAALAYAFAAGFGGLLLCARRWPVPALLATAAGIVGYYTLDLPAMGLAAPTAAVLYTAAECGRAVPAALIGGGLLAVSVGTRLAEGDDVSVVVGVSLGSEAALMLAVIALGDAVRSRRSLRAEMARQAAAAVEDRRRETARQVEAERLRIAREVHDTLGHTISVVTLQSAVAQEALADNAPDRARTALAAISSAGGSAMGELRATLHTLRRDGGAREPAPGLDQLPALVDGVRRSGLPVGLTVTGRVDTLPAVVATTAYRIVQEALTNTLRHAHAGRVDVTVRATGSRLSLDIVDDGRGAPPGAPLDGEGHGLRGMFERVRLLGGTLEAGTVEAGTVEAGTVEAGTVEAGTVEAGTVEAGTVEAGSDAADTVKAGTGGFRVHVHLPLAGSGE</sequence>
<dbReference type="InterPro" id="IPR036890">
    <property type="entry name" value="HATPase_C_sf"/>
</dbReference>
<evidence type="ECO:0000256" key="5">
    <source>
        <dbReference type="ARBA" id="ARBA00022741"/>
    </source>
</evidence>
<comment type="catalytic activity">
    <reaction evidence="1">
        <text>ATP + protein L-histidine = ADP + protein N-phospho-L-histidine.</text>
        <dbReference type="EC" id="2.7.13.3"/>
    </reaction>
</comment>
<dbReference type="Pfam" id="PF02518">
    <property type="entry name" value="HATPase_c"/>
    <property type="match status" value="1"/>
</dbReference>
<feature type="transmembrane region" description="Helical" evidence="9">
    <location>
        <begin position="24"/>
        <end position="43"/>
    </location>
</feature>